<reference evidence="2" key="1">
    <citation type="submission" date="2019-12" db="EMBL/GenBank/DDBJ databases">
        <title>Genome sequencing and annotation of Brassica cretica.</title>
        <authorList>
            <person name="Studholme D.J."/>
            <person name="Sarris P.F."/>
        </authorList>
    </citation>
    <scope>NUCLEOTIDE SEQUENCE</scope>
    <source>
        <strain evidence="2">PFS-001/15</strain>
        <tissue evidence="2">Leaf</tissue>
    </source>
</reference>
<name>A0A8S9KMX2_BRACR</name>
<accession>A0A8S9KMX2</accession>
<feature type="compositionally biased region" description="Basic and acidic residues" evidence="1">
    <location>
        <begin position="1"/>
        <end position="12"/>
    </location>
</feature>
<dbReference type="AlphaFoldDB" id="A0A8S9KMX2"/>
<dbReference type="EMBL" id="QGKW02000717">
    <property type="protein sequence ID" value="KAF2596600.1"/>
    <property type="molecule type" value="Genomic_DNA"/>
</dbReference>
<sequence length="77" mass="8915">MAEERRTKRRFDTNSPAPIRDRDPWPRQPEDGPIPLFDHFEDTRKAAKSLACRNRAIEDASACGGLLSLQSRREDYE</sequence>
<comment type="caution">
    <text evidence="2">The sequence shown here is derived from an EMBL/GenBank/DDBJ whole genome shotgun (WGS) entry which is preliminary data.</text>
</comment>
<organism evidence="2 3">
    <name type="scientific">Brassica cretica</name>
    <name type="common">Mustard</name>
    <dbReference type="NCBI Taxonomy" id="69181"/>
    <lineage>
        <taxon>Eukaryota</taxon>
        <taxon>Viridiplantae</taxon>
        <taxon>Streptophyta</taxon>
        <taxon>Embryophyta</taxon>
        <taxon>Tracheophyta</taxon>
        <taxon>Spermatophyta</taxon>
        <taxon>Magnoliopsida</taxon>
        <taxon>eudicotyledons</taxon>
        <taxon>Gunneridae</taxon>
        <taxon>Pentapetalae</taxon>
        <taxon>rosids</taxon>
        <taxon>malvids</taxon>
        <taxon>Brassicales</taxon>
        <taxon>Brassicaceae</taxon>
        <taxon>Brassiceae</taxon>
        <taxon>Brassica</taxon>
    </lineage>
</organism>
<proteinExistence type="predicted"/>
<evidence type="ECO:0000313" key="2">
    <source>
        <dbReference type="EMBL" id="KAF2596600.1"/>
    </source>
</evidence>
<feature type="region of interest" description="Disordered" evidence="1">
    <location>
        <begin position="1"/>
        <end position="36"/>
    </location>
</feature>
<evidence type="ECO:0000313" key="3">
    <source>
        <dbReference type="Proteomes" id="UP000712281"/>
    </source>
</evidence>
<gene>
    <name evidence="2" type="ORF">F2Q68_00010302</name>
</gene>
<dbReference type="Proteomes" id="UP000712281">
    <property type="component" value="Unassembled WGS sequence"/>
</dbReference>
<protein>
    <submittedName>
        <fullName evidence="2">Uncharacterized protein</fullName>
    </submittedName>
</protein>
<feature type="compositionally biased region" description="Basic and acidic residues" evidence="1">
    <location>
        <begin position="19"/>
        <end position="30"/>
    </location>
</feature>
<evidence type="ECO:0000256" key="1">
    <source>
        <dbReference type="SAM" id="MobiDB-lite"/>
    </source>
</evidence>